<proteinExistence type="predicted"/>
<name>A0A662ZGX9_9GAMM</name>
<dbReference type="Proteomes" id="UP000243745">
    <property type="component" value="Unassembled WGS sequence"/>
</dbReference>
<reference evidence="1 2" key="1">
    <citation type="submission" date="2016-10" db="EMBL/GenBank/DDBJ databases">
        <authorList>
            <person name="Varghese N."/>
            <person name="Submissions S."/>
        </authorList>
    </citation>
    <scope>NUCLEOTIDE SEQUENCE [LARGE SCALE GENOMIC DNA]</scope>
    <source>
        <strain evidence="1 2">DSM 1361</strain>
    </source>
</reference>
<dbReference type="RefSeq" id="WP_093141782.1">
    <property type="nucleotide sequence ID" value="NZ_FOXF01000016.1"/>
</dbReference>
<accession>A0A662ZGX9</accession>
<evidence type="ECO:0000313" key="1">
    <source>
        <dbReference type="EMBL" id="SFP33540.1"/>
    </source>
</evidence>
<organism evidence="1 2">
    <name type="scientific">Ruminobacter amylophilus</name>
    <dbReference type="NCBI Taxonomy" id="867"/>
    <lineage>
        <taxon>Bacteria</taxon>
        <taxon>Pseudomonadati</taxon>
        <taxon>Pseudomonadota</taxon>
        <taxon>Gammaproteobacteria</taxon>
        <taxon>Aeromonadales</taxon>
        <taxon>Succinivibrionaceae</taxon>
        <taxon>Ruminobacter</taxon>
    </lineage>
</organism>
<evidence type="ECO:0000313" key="2">
    <source>
        <dbReference type="Proteomes" id="UP000243745"/>
    </source>
</evidence>
<protein>
    <submittedName>
        <fullName evidence="1">Uncharacterized protein</fullName>
    </submittedName>
</protein>
<gene>
    <name evidence="1" type="ORF">SAMN02910344_01125</name>
</gene>
<sequence>MSIATYHDIMTEEMIYGFITTLKRFHLSDAEIDSVISDIHRLDYFPKMIVGIPDELKSPEIIKAIVMSMDMNFSIYRNLTRK</sequence>
<dbReference type="EMBL" id="FOXF01000016">
    <property type="protein sequence ID" value="SFP33540.1"/>
    <property type="molecule type" value="Genomic_DNA"/>
</dbReference>
<dbReference type="AlphaFoldDB" id="A0A662ZGX9"/>
<keyword evidence="2" id="KW-1185">Reference proteome</keyword>